<evidence type="ECO:0000313" key="10">
    <source>
        <dbReference type="EMBL" id="PZF73817.1"/>
    </source>
</evidence>
<keyword evidence="11" id="KW-1185">Reference proteome</keyword>
<evidence type="ECO:0000256" key="8">
    <source>
        <dbReference type="SAM" id="Phobius"/>
    </source>
</evidence>
<dbReference type="RefSeq" id="WP_110997914.1">
    <property type="nucleotide sequence ID" value="NZ_QKTW01000009.1"/>
</dbReference>
<proteinExistence type="predicted"/>
<evidence type="ECO:0000256" key="5">
    <source>
        <dbReference type="ARBA" id="ARBA00022985"/>
    </source>
</evidence>
<dbReference type="EMBL" id="QKTW01000009">
    <property type="protein sequence ID" value="PZF73817.1"/>
    <property type="molecule type" value="Genomic_DNA"/>
</dbReference>
<dbReference type="PANTHER" id="PTHR48090:SF3">
    <property type="entry name" value="UNDECAPRENYL-PHOSPHATE 4-DEOXY-4-FORMAMIDO-L-ARABINOSE TRANSFERASE"/>
    <property type="match status" value="1"/>
</dbReference>
<evidence type="ECO:0000313" key="11">
    <source>
        <dbReference type="Proteomes" id="UP000248745"/>
    </source>
</evidence>
<dbReference type="Gene3D" id="3.90.550.10">
    <property type="entry name" value="Spore Coat Polysaccharide Biosynthesis Protein SpsA, Chain A"/>
    <property type="match status" value="1"/>
</dbReference>
<dbReference type="InterPro" id="IPR001173">
    <property type="entry name" value="Glyco_trans_2-like"/>
</dbReference>
<dbReference type="Pfam" id="PF00535">
    <property type="entry name" value="Glycos_transf_2"/>
    <property type="match status" value="1"/>
</dbReference>
<evidence type="ECO:0000259" key="9">
    <source>
        <dbReference type="Pfam" id="PF00535"/>
    </source>
</evidence>
<gene>
    <name evidence="10" type="ORF">DN068_05600</name>
</gene>
<accession>A0A2W2BD79</accession>
<keyword evidence="1" id="KW-1003">Cell membrane</keyword>
<dbReference type="InterPro" id="IPR029044">
    <property type="entry name" value="Nucleotide-diphossugar_trans"/>
</dbReference>
<dbReference type="Proteomes" id="UP000248745">
    <property type="component" value="Unassembled WGS sequence"/>
</dbReference>
<feature type="domain" description="Glycosyltransferase 2-like" evidence="9">
    <location>
        <begin position="6"/>
        <end position="153"/>
    </location>
</feature>
<sequence length="311" mass="35777">MPETITVISPCHNENVTVIKFLDLLQNTLQTLPYHFHVVVVDDYSTDNTIKLLKAFEFTASNIELHIIRLRFNVGHQGAIYQGLVFAQHLNCDHFIVMDSDGEDSPLAIPDLVAHLNYDIVHVVRGKRQESLSFKLSYWVYKGIFKAVTGNQMNFGNYSLFNRRILETALYNNFHHFAAFLSKQKGSRQYVVHARDKRIDGKSKMNFKSLVHHAFKSLVEYGEDLLMIFLKFFILIMILFVVSISNILYQKFWAHTAILGWASTTAIGLLNMAIISIGFFILGILLVNLNNKRNIYNSQSIFEEIKPVEKK</sequence>
<keyword evidence="4 8" id="KW-0812">Transmembrane</keyword>
<evidence type="ECO:0000256" key="1">
    <source>
        <dbReference type="ARBA" id="ARBA00022475"/>
    </source>
</evidence>
<keyword evidence="7 8" id="KW-0472">Membrane</keyword>
<keyword evidence="5" id="KW-0448">Lipopolysaccharide biosynthesis</keyword>
<protein>
    <recommendedName>
        <fullName evidence="9">Glycosyltransferase 2-like domain-containing protein</fullName>
    </recommendedName>
</protein>
<reference evidence="10 11" key="1">
    <citation type="submission" date="2018-06" db="EMBL/GenBank/DDBJ databases">
        <title>Mucibacter soli gen. nov., sp. nov., a new member of the family Chitinophagaceae producing mucin.</title>
        <authorList>
            <person name="Kim M.-K."/>
            <person name="Park S."/>
            <person name="Kim T.-S."/>
            <person name="Joung Y."/>
            <person name="Han J.-H."/>
            <person name="Kim S.B."/>
        </authorList>
    </citation>
    <scope>NUCLEOTIDE SEQUENCE [LARGE SCALE GENOMIC DNA]</scope>
    <source>
        <strain evidence="10 11">R1-15</strain>
    </source>
</reference>
<evidence type="ECO:0000256" key="4">
    <source>
        <dbReference type="ARBA" id="ARBA00022692"/>
    </source>
</evidence>
<dbReference type="OrthoDB" id="9807778at2"/>
<dbReference type="GO" id="GO:0016757">
    <property type="term" value="F:glycosyltransferase activity"/>
    <property type="evidence" value="ECO:0007669"/>
    <property type="project" value="UniProtKB-KW"/>
</dbReference>
<feature type="transmembrane region" description="Helical" evidence="8">
    <location>
        <begin position="269"/>
        <end position="289"/>
    </location>
</feature>
<evidence type="ECO:0000256" key="2">
    <source>
        <dbReference type="ARBA" id="ARBA00022676"/>
    </source>
</evidence>
<dbReference type="InterPro" id="IPR050256">
    <property type="entry name" value="Glycosyltransferase_2"/>
</dbReference>
<evidence type="ECO:0000256" key="3">
    <source>
        <dbReference type="ARBA" id="ARBA00022679"/>
    </source>
</evidence>
<dbReference type="PANTHER" id="PTHR48090">
    <property type="entry name" value="UNDECAPRENYL-PHOSPHATE 4-DEOXY-4-FORMAMIDO-L-ARABINOSE TRANSFERASE-RELATED"/>
    <property type="match status" value="1"/>
</dbReference>
<feature type="transmembrane region" description="Helical" evidence="8">
    <location>
        <begin position="225"/>
        <end position="249"/>
    </location>
</feature>
<keyword evidence="3" id="KW-0808">Transferase</keyword>
<dbReference type="GO" id="GO:0009103">
    <property type="term" value="P:lipopolysaccharide biosynthetic process"/>
    <property type="evidence" value="ECO:0007669"/>
    <property type="project" value="UniProtKB-KW"/>
</dbReference>
<evidence type="ECO:0000256" key="6">
    <source>
        <dbReference type="ARBA" id="ARBA00022989"/>
    </source>
</evidence>
<organism evidence="10 11">
    <name type="scientific">Taibaiella soli</name>
    <dbReference type="NCBI Taxonomy" id="1649169"/>
    <lineage>
        <taxon>Bacteria</taxon>
        <taxon>Pseudomonadati</taxon>
        <taxon>Bacteroidota</taxon>
        <taxon>Chitinophagia</taxon>
        <taxon>Chitinophagales</taxon>
        <taxon>Chitinophagaceae</taxon>
        <taxon>Taibaiella</taxon>
    </lineage>
</organism>
<evidence type="ECO:0000256" key="7">
    <source>
        <dbReference type="ARBA" id="ARBA00023136"/>
    </source>
</evidence>
<keyword evidence="2" id="KW-0328">Glycosyltransferase</keyword>
<dbReference type="GO" id="GO:0005886">
    <property type="term" value="C:plasma membrane"/>
    <property type="evidence" value="ECO:0007669"/>
    <property type="project" value="TreeGrafter"/>
</dbReference>
<keyword evidence="6 8" id="KW-1133">Transmembrane helix</keyword>
<comment type="caution">
    <text evidence="10">The sequence shown here is derived from an EMBL/GenBank/DDBJ whole genome shotgun (WGS) entry which is preliminary data.</text>
</comment>
<name>A0A2W2BD79_9BACT</name>
<dbReference type="AlphaFoldDB" id="A0A2W2BD79"/>
<dbReference type="SUPFAM" id="SSF53448">
    <property type="entry name" value="Nucleotide-diphospho-sugar transferases"/>
    <property type="match status" value="1"/>
</dbReference>